<sequence length="150" mass="16693">MNIRGLQPNEPIPYSMLLLADPSRTVVDTYIDRGQLYVAVIDQTIVGVMVLLDTRPGTIEIVNIAVAEEWQGRGIGKALLQHAVFQGRQQGASTLEIGTGNSSLNQLGLYQRMGFRMTGIDRGFFTRHYEEKIVENGIPCVDMIRLAMEL</sequence>
<organism evidence="3 5">
    <name type="scientific">Paenibacillus urinalis</name>
    <dbReference type="NCBI Taxonomy" id="521520"/>
    <lineage>
        <taxon>Bacteria</taxon>
        <taxon>Bacillati</taxon>
        <taxon>Bacillota</taxon>
        <taxon>Bacilli</taxon>
        <taxon>Bacillales</taxon>
        <taxon>Paenibacillaceae</taxon>
        <taxon>Paenibacillus</taxon>
    </lineage>
</organism>
<dbReference type="PANTHER" id="PTHR13947:SF37">
    <property type="entry name" value="LD18367P"/>
    <property type="match status" value="1"/>
</dbReference>
<evidence type="ECO:0000313" key="5">
    <source>
        <dbReference type="Proteomes" id="UP001220962"/>
    </source>
</evidence>
<protein>
    <submittedName>
        <fullName evidence="3">GNAT family N-acetyltransferase</fullName>
    </submittedName>
</protein>
<gene>
    <name evidence="3" type="ORF">PUW23_07880</name>
    <name evidence="4" type="ORF">PUW25_07355</name>
</gene>
<evidence type="ECO:0000259" key="2">
    <source>
        <dbReference type="PROSITE" id="PS51186"/>
    </source>
</evidence>
<dbReference type="Proteomes" id="UP001220962">
    <property type="component" value="Chromosome"/>
</dbReference>
<dbReference type="Gene3D" id="3.40.630.30">
    <property type="match status" value="1"/>
</dbReference>
<feature type="domain" description="N-acetyltransferase" evidence="2">
    <location>
        <begin position="1"/>
        <end position="150"/>
    </location>
</feature>
<dbReference type="PROSITE" id="PS51186">
    <property type="entry name" value="GNAT"/>
    <property type="match status" value="1"/>
</dbReference>
<dbReference type="Pfam" id="PF00583">
    <property type="entry name" value="Acetyltransf_1"/>
    <property type="match status" value="1"/>
</dbReference>
<dbReference type="AlphaFoldDB" id="A0AAX3N755"/>
<evidence type="ECO:0000256" key="1">
    <source>
        <dbReference type="ARBA" id="ARBA00022679"/>
    </source>
</evidence>
<name>A0AAX3N755_9BACL</name>
<evidence type="ECO:0000313" key="3">
    <source>
        <dbReference type="EMBL" id="WDH85058.1"/>
    </source>
</evidence>
<dbReference type="EMBL" id="CP118108">
    <property type="protein sequence ID" value="WDI04807.1"/>
    <property type="molecule type" value="Genomic_DNA"/>
</dbReference>
<evidence type="ECO:0000313" key="4">
    <source>
        <dbReference type="EMBL" id="WDI04807.1"/>
    </source>
</evidence>
<keyword evidence="1" id="KW-0808">Transferase</keyword>
<dbReference type="PANTHER" id="PTHR13947">
    <property type="entry name" value="GNAT FAMILY N-ACETYLTRANSFERASE"/>
    <property type="match status" value="1"/>
</dbReference>
<dbReference type="SUPFAM" id="SSF55729">
    <property type="entry name" value="Acyl-CoA N-acyltransferases (Nat)"/>
    <property type="match status" value="1"/>
</dbReference>
<dbReference type="InterPro" id="IPR050769">
    <property type="entry name" value="NAT_camello-type"/>
</dbReference>
<dbReference type="InterPro" id="IPR000182">
    <property type="entry name" value="GNAT_dom"/>
</dbReference>
<dbReference type="EMBL" id="CP118101">
    <property type="protein sequence ID" value="WDH85058.1"/>
    <property type="molecule type" value="Genomic_DNA"/>
</dbReference>
<dbReference type="InterPro" id="IPR016181">
    <property type="entry name" value="Acyl_CoA_acyltransferase"/>
</dbReference>
<reference evidence="3 6" key="1">
    <citation type="submission" date="2023-02" db="EMBL/GenBank/DDBJ databases">
        <title>Pathogen: clinical or host-associated sample.</title>
        <authorList>
            <person name="Hergert J."/>
            <person name="Casey R."/>
            <person name="Wagner J."/>
            <person name="Young E.L."/>
            <person name="Oakeson K.F."/>
        </authorList>
    </citation>
    <scope>NUCLEOTIDE SEQUENCE</scope>
    <source>
        <strain evidence="4 6">2022CK-00829</strain>
        <strain evidence="3">2022CK-00830</strain>
    </source>
</reference>
<proteinExistence type="predicted"/>
<accession>A0AAX3N755</accession>
<evidence type="ECO:0000313" key="6">
    <source>
        <dbReference type="Proteomes" id="UP001221519"/>
    </source>
</evidence>
<dbReference type="RefSeq" id="WP_205053846.1">
    <property type="nucleotide sequence ID" value="NZ_CP118101.1"/>
</dbReference>
<dbReference type="Proteomes" id="UP001221519">
    <property type="component" value="Chromosome"/>
</dbReference>
<dbReference type="GO" id="GO:0008080">
    <property type="term" value="F:N-acetyltransferase activity"/>
    <property type="evidence" value="ECO:0007669"/>
    <property type="project" value="InterPro"/>
</dbReference>
<keyword evidence="6" id="KW-1185">Reference proteome</keyword>
<dbReference type="CDD" id="cd04301">
    <property type="entry name" value="NAT_SF"/>
    <property type="match status" value="1"/>
</dbReference>